<feature type="active site" description="Proton acceptor" evidence="8">
    <location>
        <position position="90"/>
    </location>
</feature>
<comment type="function">
    <text evidence="1 10">Involved in lipopolysaccharide (LPS) biosynthesis. Catalyzes the transfer of 3-deoxy-D-manno-octulosonate (Kdo) residue(s) from CMP-Kdo to lipid IV(A), the tetraacyldisaccharide-1,4'-bisphosphate precursor of lipid A.</text>
</comment>
<dbReference type="Gene3D" id="3.40.50.11720">
    <property type="entry name" value="3-Deoxy-D-manno-octulosonic-acid transferase, N-terminal domain"/>
    <property type="match status" value="1"/>
</dbReference>
<dbReference type="InterPro" id="IPR007507">
    <property type="entry name" value="Glycos_transf_N"/>
</dbReference>
<evidence type="ECO:0000256" key="7">
    <source>
        <dbReference type="ARBA" id="ARBA00049183"/>
    </source>
</evidence>
<dbReference type="AlphaFoldDB" id="A0A212A9T8"/>
<feature type="site" description="Transition state stabilizer" evidence="9">
    <location>
        <position position="238"/>
    </location>
</feature>
<dbReference type="PANTHER" id="PTHR42755:SF1">
    <property type="entry name" value="3-DEOXY-D-MANNO-OCTULOSONIC ACID TRANSFERASE, MITOCHONDRIAL-RELATED"/>
    <property type="match status" value="1"/>
</dbReference>
<name>A0A212A9T8_9RHOB</name>
<dbReference type="GO" id="GO:0043842">
    <property type="term" value="F:Kdo transferase activity"/>
    <property type="evidence" value="ECO:0007669"/>
    <property type="project" value="UniProtKB-EC"/>
</dbReference>
<dbReference type="InterPro" id="IPR039901">
    <property type="entry name" value="Kdotransferase"/>
</dbReference>
<evidence type="ECO:0000259" key="12">
    <source>
        <dbReference type="Pfam" id="PF04413"/>
    </source>
</evidence>
<dbReference type="Pfam" id="PF04413">
    <property type="entry name" value="Glycos_transf_N"/>
    <property type="match status" value="1"/>
</dbReference>
<dbReference type="Gene3D" id="3.40.50.2000">
    <property type="entry name" value="Glycogen Phosphorylase B"/>
    <property type="match status" value="1"/>
</dbReference>
<comment type="subcellular location">
    <subcellularLocation>
        <location evidence="10">Cell membrane</location>
    </subcellularLocation>
</comment>
<dbReference type="UniPathway" id="UPA00958"/>
<keyword evidence="5 10" id="KW-0808">Transferase</keyword>
<gene>
    <name evidence="13" type="ORF">CDV49_13500</name>
</gene>
<evidence type="ECO:0000256" key="6">
    <source>
        <dbReference type="ARBA" id="ARBA00031445"/>
    </source>
</evidence>
<feature type="domain" description="3-deoxy-D-manno-octulosonic-acid transferase N-terminal" evidence="12">
    <location>
        <begin position="63"/>
        <end position="239"/>
    </location>
</feature>
<proteinExistence type="inferred from homology"/>
<dbReference type="EC" id="2.4.99.12" evidence="3 10"/>
<feature type="site" description="Transition state stabilizer" evidence="9">
    <location>
        <position position="160"/>
    </location>
</feature>
<evidence type="ECO:0000256" key="2">
    <source>
        <dbReference type="ARBA" id="ARBA00004713"/>
    </source>
</evidence>
<dbReference type="PANTHER" id="PTHR42755">
    <property type="entry name" value="3-DEOXY-MANNO-OCTULOSONATE CYTIDYLYLTRANSFERASE"/>
    <property type="match status" value="1"/>
</dbReference>
<evidence type="ECO:0000256" key="4">
    <source>
        <dbReference type="ARBA" id="ARBA00019077"/>
    </source>
</evidence>
<feature type="compositionally biased region" description="Low complexity" evidence="11">
    <location>
        <begin position="1"/>
        <end position="15"/>
    </location>
</feature>
<organism evidence="13 14">
    <name type="scientific">Haematobacter genomosp. 1</name>
    <dbReference type="NCBI Taxonomy" id="366618"/>
    <lineage>
        <taxon>Bacteria</taxon>
        <taxon>Pseudomonadati</taxon>
        <taxon>Pseudomonadota</taxon>
        <taxon>Alphaproteobacteria</taxon>
        <taxon>Rhodobacterales</taxon>
        <taxon>Paracoccaceae</taxon>
        <taxon>Haematobacter</taxon>
    </lineage>
</organism>
<accession>A0A212A9T8</accession>
<dbReference type="SUPFAM" id="SSF53756">
    <property type="entry name" value="UDP-Glycosyltransferase/glycogen phosphorylase"/>
    <property type="match status" value="1"/>
</dbReference>
<evidence type="ECO:0000313" key="13">
    <source>
        <dbReference type="EMBL" id="OWJ76875.1"/>
    </source>
</evidence>
<dbReference type="GO" id="GO:0009245">
    <property type="term" value="P:lipid A biosynthetic process"/>
    <property type="evidence" value="ECO:0007669"/>
    <property type="project" value="TreeGrafter"/>
</dbReference>
<evidence type="ECO:0000256" key="1">
    <source>
        <dbReference type="ARBA" id="ARBA00003394"/>
    </source>
</evidence>
<evidence type="ECO:0000256" key="11">
    <source>
        <dbReference type="SAM" id="MobiDB-lite"/>
    </source>
</evidence>
<reference evidence="13 14" key="1">
    <citation type="submission" date="2016-12" db="EMBL/GenBank/DDBJ databases">
        <title>Comparison of Traditional DNA-DNA Hybridization with In Silico Genomic Analysis.</title>
        <authorList>
            <person name="Nicholson A.C."/>
            <person name="Humrighouse B.W."/>
            <person name="Graziano J."/>
            <person name="Lasker B."/>
            <person name="Whitney A.M."/>
            <person name="Mcquiston J.R."/>
        </authorList>
    </citation>
    <scope>NUCLEOTIDE SEQUENCE [LARGE SCALE GENOMIC DNA]</scope>
    <source>
        <strain evidence="13 14">H2240</strain>
    </source>
</reference>
<dbReference type="OrthoDB" id="9789797at2"/>
<evidence type="ECO:0000313" key="14">
    <source>
        <dbReference type="Proteomes" id="UP000196878"/>
    </source>
</evidence>
<dbReference type="Proteomes" id="UP000196878">
    <property type="component" value="Unassembled WGS sequence"/>
</dbReference>
<keyword evidence="10" id="KW-0472">Membrane</keyword>
<evidence type="ECO:0000256" key="8">
    <source>
        <dbReference type="PIRSR" id="PIRSR639901-1"/>
    </source>
</evidence>
<feature type="region of interest" description="Disordered" evidence="11">
    <location>
        <begin position="1"/>
        <end position="23"/>
    </location>
</feature>
<dbReference type="InterPro" id="IPR038107">
    <property type="entry name" value="Glycos_transf_N_sf"/>
</dbReference>
<keyword evidence="10" id="KW-0448">Lipopolysaccharide biosynthesis</keyword>
<dbReference type="GO" id="GO:0009244">
    <property type="term" value="P:lipopolysaccharide core region biosynthetic process"/>
    <property type="evidence" value="ECO:0007669"/>
    <property type="project" value="UniProtKB-UniRule"/>
</dbReference>
<evidence type="ECO:0000256" key="10">
    <source>
        <dbReference type="RuleBase" id="RU365103"/>
    </source>
</evidence>
<comment type="similarity">
    <text evidence="10">Belongs to the glycosyltransferase group 1 family.</text>
</comment>
<evidence type="ECO:0000256" key="3">
    <source>
        <dbReference type="ARBA" id="ARBA00012621"/>
    </source>
</evidence>
<dbReference type="GO" id="GO:0005886">
    <property type="term" value="C:plasma membrane"/>
    <property type="evidence" value="ECO:0007669"/>
    <property type="project" value="UniProtKB-SubCell"/>
</dbReference>
<sequence>MTRASGRAASRRPSATLADRGKGVTQHTGLALRGYLAVSALMAPLARRHLKKRLARGKEDPARWREKLGEASVPRPEGVLVWMHAVGVGELLALPGLVNRIRALRPDVTVLLTSSSRTSAEAIAKNLPAGAIHQYLPLDALPFVRAFLDHWRPDLSVWAERDVWPAFIREIARRDIPLAIVNGKMSAASFRQKARARALFSDLYTRFAFIGAQEEESARHFAAFGGEPSRIHVTGSLKSAAPPLADQPESRHAVENDLGGRRLWLAASTHPGDEGAVIEAHQRLLRRDPGAVLVVAPRAPDRAPQVVATCRAAGLAAELLPPDNRLPARAEVYVLQRIGQLGLWYRVADTAFVGGSIAAVGGHNPYEAARLDCAILHGPNVWNFEEDYDAFDRAGAARLTLHAEAMTEALSDPATLAMRPRAAALAERGEAQLDRTARHLIAMMGAP</sequence>
<keyword evidence="10" id="KW-1003">Cell membrane</keyword>
<protein>
    <recommendedName>
        <fullName evidence="4 10">3-deoxy-D-manno-octulosonic acid transferase</fullName>
        <shortName evidence="10">Kdo transferase</shortName>
        <ecNumber evidence="3 10">2.4.99.12</ecNumber>
    </recommendedName>
    <alternativeName>
        <fullName evidence="6 10">Lipid IV(A) 3-deoxy-D-manno-octulosonic acid transferase</fullName>
    </alternativeName>
</protein>
<evidence type="ECO:0000256" key="9">
    <source>
        <dbReference type="PIRSR" id="PIRSR639901-2"/>
    </source>
</evidence>
<keyword evidence="14" id="KW-1185">Reference proteome</keyword>
<dbReference type="EMBL" id="NIPW01000025">
    <property type="protein sequence ID" value="OWJ76875.1"/>
    <property type="molecule type" value="Genomic_DNA"/>
</dbReference>
<evidence type="ECO:0000256" key="5">
    <source>
        <dbReference type="ARBA" id="ARBA00022679"/>
    </source>
</evidence>
<comment type="catalytic activity">
    <reaction evidence="7 10">
        <text>lipid IVA (E. coli) + CMP-3-deoxy-beta-D-manno-octulosonate = alpha-Kdo-(2-&gt;6)-lipid IVA (E. coli) + CMP + H(+)</text>
        <dbReference type="Rhea" id="RHEA:28066"/>
        <dbReference type="ChEBI" id="CHEBI:15378"/>
        <dbReference type="ChEBI" id="CHEBI:58603"/>
        <dbReference type="ChEBI" id="CHEBI:60364"/>
        <dbReference type="ChEBI" id="CHEBI:60377"/>
        <dbReference type="ChEBI" id="CHEBI:85987"/>
        <dbReference type="EC" id="2.4.99.12"/>
    </reaction>
</comment>
<comment type="caution">
    <text evidence="13">The sequence shown here is derived from an EMBL/GenBank/DDBJ whole genome shotgun (WGS) entry which is preliminary data.</text>
</comment>
<comment type="pathway">
    <text evidence="2 10">Bacterial outer membrane biogenesis; LPS core biosynthesis.</text>
</comment>